<protein>
    <submittedName>
        <fullName evidence="2">YbhB/YbcL family Raf kinase inhibitor-like protein</fullName>
    </submittedName>
</protein>
<dbReference type="InterPro" id="IPR008914">
    <property type="entry name" value="PEBP"/>
</dbReference>
<keyword evidence="1" id="KW-0812">Transmembrane</keyword>
<feature type="transmembrane region" description="Helical" evidence="1">
    <location>
        <begin position="21"/>
        <end position="46"/>
    </location>
</feature>
<dbReference type="PANTHER" id="PTHR30289:SF1">
    <property type="entry name" value="PEBP (PHOSPHATIDYLETHANOLAMINE-BINDING PROTEIN) FAMILY PROTEIN"/>
    <property type="match status" value="1"/>
</dbReference>
<keyword evidence="1" id="KW-0472">Membrane</keyword>
<dbReference type="PANTHER" id="PTHR30289">
    <property type="entry name" value="UNCHARACTERIZED PROTEIN YBCL-RELATED"/>
    <property type="match status" value="1"/>
</dbReference>
<dbReference type="InterPro" id="IPR005247">
    <property type="entry name" value="YbhB_YbcL/LppC-like"/>
</dbReference>
<dbReference type="Proteomes" id="UP000306791">
    <property type="component" value="Unassembled WGS sequence"/>
</dbReference>
<evidence type="ECO:0000313" key="3">
    <source>
        <dbReference type="Proteomes" id="UP000306791"/>
    </source>
</evidence>
<organism evidence="2 3">
    <name type="scientific">Microbulbifer harenosus</name>
    <dbReference type="NCBI Taxonomy" id="2576840"/>
    <lineage>
        <taxon>Bacteria</taxon>
        <taxon>Pseudomonadati</taxon>
        <taxon>Pseudomonadota</taxon>
        <taxon>Gammaproteobacteria</taxon>
        <taxon>Cellvibrionales</taxon>
        <taxon>Microbulbiferaceae</taxon>
        <taxon>Microbulbifer</taxon>
    </lineage>
</organism>
<accession>A0ABY2UCU6</accession>
<keyword evidence="1" id="KW-1133">Transmembrane helix</keyword>
<gene>
    <name evidence="2" type="ORF">FDY93_18805</name>
</gene>
<dbReference type="Gene3D" id="3.90.280.10">
    <property type="entry name" value="PEBP-like"/>
    <property type="match status" value="1"/>
</dbReference>
<dbReference type="InterPro" id="IPR036610">
    <property type="entry name" value="PEBP-like_sf"/>
</dbReference>
<dbReference type="GO" id="GO:0004860">
    <property type="term" value="F:protein kinase inhibitor activity"/>
    <property type="evidence" value="ECO:0007669"/>
    <property type="project" value="UniProtKB-KW"/>
</dbReference>
<keyword evidence="2" id="KW-0649">Protein kinase inhibitor</keyword>
<keyword evidence="3" id="KW-1185">Reference proteome</keyword>
<dbReference type="SUPFAM" id="SSF49777">
    <property type="entry name" value="PEBP-like"/>
    <property type="match status" value="1"/>
</dbReference>
<sequence>MKRGDIFFVARLEPGRAARCVRWSAATLCAVVSRFAAVLLLLPLLAPLVAHADVKKFTLASKTFVNGARMQPAQLYFGFGCSGENISPELHWHGAPEGTRSFALTVHDPDAPTGSGWWHWIVFNIPADMNSLPEGAGDPKSGLIPEAIQSRTDFGSSGYGGACPPEGHGDHRYQFRIYALKVDQLPLDENSPAAMVAYYVNANKLAEAQLEVIYGR</sequence>
<dbReference type="Pfam" id="PF01161">
    <property type="entry name" value="PBP"/>
    <property type="match status" value="1"/>
</dbReference>
<comment type="caution">
    <text evidence="2">The sequence shown here is derived from an EMBL/GenBank/DDBJ whole genome shotgun (WGS) entry which is preliminary data.</text>
</comment>
<evidence type="ECO:0000256" key="1">
    <source>
        <dbReference type="SAM" id="Phobius"/>
    </source>
</evidence>
<name>A0ABY2UCU6_9GAMM</name>
<dbReference type="NCBIfam" id="TIGR00481">
    <property type="entry name" value="YbhB/YbcL family Raf kinase inhibitor-like protein"/>
    <property type="match status" value="1"/>
</dbReference>
<reference evidence="2 3" key="1">
    <citation type="submission" date="2019-05" db="EMBL/GenBank/DDBJ databases">
        <title>Microbulbifer harenosus sp. nov., an alginate-degrading bacterium isolated from coastal sand.</title>
        <authorList>
            <person name="Huang H."/>
            <person name="Mo K."/>
            <person name="Bao S."/>
        </authorList>
    </citation>
    <scope>NUCLEOTIDE SEQUENCE [LARGE SCALE GENOMIC DNA]</scope>
    <source>
        <strain evidence="2 3">HB161719</strain>
    </source>
</reference>
<proteinExistence type="predicted"/>
<evidence type="ECO:0000313" key="2">
    <source>
        <dbReference type="EMBL" id="TLM73666.1"/>
    </source>
</evidence>
<dbReference type="EMBL" id="VANI01000025">
    <property type="protein sequence ID" value="TLM73666.1"/>
    <property type="molecule type" value="Genomic_DNA"/>
</dbReference>
<dbReference type="CDD" id="cd00865">
    <property type="entry name" value="PEBP_bact_arch"/>
    <property type="match status" value="1"/>
</dbReference>